<dbReference type="EMBL" id="PKSG01000265">
    <property type="protein sequence ID" value="POR37287.1"/>
    <property type="molecule type" value="Genomic_DNA"/>
</dbReference>
<evidence type="ECO:0000313" key="5">
    <source>
        <dbReference type="EMBL" id="POR37287.1"/>
    </source>
</evidence>
<dbReference type="STRING" id="94208.A0A2S4L4E9"/>
<name>A0A2S4L4E9_9HYPO</name>
<keyword evidence="3" id="KW-1015">Disulfide bond</keyword>
<keyword evidence="2" id="KW-0186">Copper</keyword>
<feature type="disulfide bond" description="Redox-active" evidence="3">
    <location>
        <begin position="241"/>
        <end position="245"/>
    </location>
</feature>
<dbReference type="FunFam" id="3.40.30.10:FF:000013">
    <property type="entry name" value="Blast:Protein SCO1 homolog, mitochondrial"/>
    <property type="match status" value="1"/>
</dbReference>
<dbReference type="Pfam" id="PF13242">
    <property type="entry name" value="Hydrolase_like"/>
    <property type="match status" value="1"/>
</dbReference>
<evidence type="ECO:0000256" key="4">
    <source>
        <dbReference type="SAM" id="MobiDB-lite"/>
    </source>
</evidence>
<evidence type="ECO:0000256" key="1">
    <source>
        <dbReference type="ARBA" id="ARBA00010996"/>
    </source>
</evidence>
<dbReference type="InterPro" id="IPR036412">
    <property type="entry name" value="HAD-like_sf"/>
</dbReference>
<dbReference type="Pfam" id="PF13344">
    <property type="entry name" value="Hydrolase_6"/>
    <property type="match status" value="1"/>
</dbReference>
<dbReference type="InterPro" id="IPR003782">
    <property type="entry name" value="SCO1/SenC"/>
</dbReference>
<feature type="region of interest" description="Disordered" evidence="4">
    <location>
        <begin position="1"/>
        <end position="71"/>
    </location>
</feature>
<dbReference type="GO" id="GO:0005507">
    <property type="term" value="F:copper ion binding"/>
    <property type="evidence" value="ECO:0007669"/>
    <property type="project" value="UniProtKB-ARBA"/>
</dbReference>
<dbReference type="Pfam" id="PF02630">
    <property type="entry name" value="SCO1-SenC"/>
    <property type="match status" value="1"/>
</dbReference>
<proteinExistence type="inferred from homology"/>
<dbReference type="OrthoDB" id="270009at2759"/>
<feature type="binding site" evidence="2">
    <location>
        <position position="241"/>
    </location>
    <ligand>
        <name>Cu cation</name>
        <dbReference type="ChEBI" id="CHEBI:23378"/>
    </ligand>
</feature>
<dbReference type="PANTHER" id="PTHR12151">
    <property type="entry name" value="ELECTRON TRANSPORT PROTIN SCO1/SENC FAMILY MEMBER"/>
    <property type="match status" value="1"/>
</dbReference>
<dbReference type="GO" id="GO:0045454">
    <property type="term" value="P:cell redox homeostasis"/>
    <property type="evidence" value="ECO:0007669"/>
    <property type="project" value="UniProtKB-ARBA"/>
</dbReference>
<dbReference type="InterPro" id="IPR006353">
    <property type="entry name" value="HAD-SF_hydro_IIA_CECR5"/>
</dbReference>
<feature type="compositionally biased region" description="Basic residues" evidence="4">
    <location>
        <begin position="19"/>
        <end position="32"/>
    </location>
</feature>
<evidence type="ECO:0000256" key="3">
    <source>
        <dbReference type="PIRSR" id="PIRSR603782-2"/>
    </source>
</evidence>
<feature type="binding site" evidence="2">
    <location>
        <position position="332"/>
    </location>
    <ligand>
        <name>Cu cation</name>
        <dbReference type="ChEBI" id="CHEBI:23378"/>
    </ligand>
</feature>
<sequence length="861" mass="94569">MDDGRCRALAASSAGATGRWRRLTKRKQRCPRPRQIFGGDSATAASAPIKRASAPINLPSSTSNDDSPRRLRGRHVAFGRIIKGSAGRIQQALCSPMPALFLEQRAAAEAAPSDASARPGTVETTDYAEADQVQDGRRGQEPAQHRGILFVATCAGLVWYFEFEKGRMQRKRIADAAKGVGRPKVGGEFELVDQDGKPFTSQMMKGKYSLVCPWSEAASPNPSRRLADVRLRQVYFGFTRCPDICPEELDKMARMLDVVEDKAPGSLLPIFVTCDPERDDPKALKSYLAEFHPAFIGLTGTYDQIKDLCKKYRVYFSTPQDVKPGQDYLVDHSIYFYLMDPEGDFVEALGRQHSPDQGAQLILDHMKDWKGRTYRPLTSPMPILVSRAIAEARCLSGLASGASPVALGTQRPGPALVRLALRSRVAYAGGRRFGNSAVLSERNVGPRSEVPGSPVGEAKSGWGQDASHSAFSDIAFAFDIDGVLYQGQQGIPGAREMLRSIRSRGIRYVFLTNGGGAHEDAKVASLTKRLQMSADEDVIRNRVIVSHTPMRGWDDAVKSQTVLITGAHPEAAREIANEYGFSRAVTPADLIHANGTLYPFDNLKDSVHARFRELPDGKSASRITDSYSRDIAADALKIDQMLVWNDPRDWSLDIQIIHDLLVSHRGYLGTVSDKNGDASLPNSGWQQDGQPELWISNLDLFWKTEYPVNRFGTGAFVEALRGVWSAVSGGAELRFKALGKPSKLTYDYAHDRLLHYYADMLAAEQGGGAAAERTGHPLRRVYMIGDNPESDIRGANEFEPADGTEWVSILVRTGVWRQTAAEREPRHRPAAVVDDVVDAIVWALRNEGVAATREALTGMDG</sequence>
<keyword evidence="6" id="KW-1185">Reference proteome</keyword>
<gene>
    <name evidence="5" type="ORF">TPAR_02511</name>
</gene>
<accession>A0A2S4L4E9</accession>
<dbReference type="CDD" id="cd02968">
    <property type="entry name" value="SCO"/>
    <property type="match status" value="1"/>
</dbReference>
<dbReference type="InterPro" id="IPR006357">
    <property type="entry name" value="HAD-SF_hydro_IIA"/>
</dbReference>
<evidence type="ECO:0000256" key="2">
    <source>
        <dbReference type="PIRSR" id="PIRSR603782-1"/>
    </source>
</evidence>
<dbReference type="Proteomes" id="UP000237481">
    <property type="component" value="Unassembled WGS sequence"/>
</dbReference>
<dbReference type="PANTHER" id="PTHR12151:SF5">
    <property type="entry name" value="AT19154P"/>
    <property type="match status" value="1"/>
</dbReference>
<reference evidence="5 6" key="1">
    <citation type="submission" date="2018-01" db="EMBL/GenBank/DDBJ databases">
        <title>Harnessing the power of phylogenomics to disentangle the directionality and signatures of interkingdom host jumping in the parasitic fungal genus Tolypocladium.</title>
        <authorList>
            <person name="Quandt C.A."/>
            <person name="Patterson W."/>
            <person name="Spatafora J.W."/>
        </authorList>
    </citation>
    <scope>NUCLEOTIDE SEQUENCE [LARGE SCALE GENOMIC DNA]</scope>
    <source>
        <strain evidence="5 6">NRBC 100945</strain>
    </source>
</reference>
<comment type="caution">
    <text evidence="5">The sequence shown here is derived from an EMBL/GenBank/DDBJ whole genome shotgun (WGS) entry which is preliminary data.</text>
</comment>
<dbReference type="GO" id="GO:0033617">
    <property type="term" value="P:mitochondrial respiratory chain complex IV assembly"/>
    <property type="evidence" value="ECO:0007669"/>
    <property type="project" value="TreeGrafter"/>
</dbReference>
<dbReference type="SUPFAM" id="SSF56784">
    <property type="entry name" value="HAD-like"/>
    <property type="match status" value="1"/>
</dbReference>
<organism evidence="5 6">
    <name type="scientific">Tolypocladium paradoxum</name>
    <dbReference type="NCBI Taxonomy" id="94208"/>
    <lineage>
        <taxon>Eukaryota</taxon>
        <taxon>Fungi</taxon>
        <taxon>Dikarya</taxon>
        <taxon>Ascomycota</taxon>
        <taxon>Pezizomycotina</taxon>
        <taxon>Sordariomycetes</taxon>
        <taxon>Hypocreomycetidae</taxon>
        <taxon>Hypocreales</taxon>
        <taxon>Ophiocordycipitaceae</taxon>
        <taxon>Tolypocladium</taxon>
    </lineage>
</organism>
<evidence type="ECO:0000313" key="6">
    <source>
        <dbReference type="Proteomes" id="UP000237481"/>
    </source>
</evidence>
<dbReference type="InterPro" id="IPR036249">
    <property type="entry name" value="Thioredoxin-like_sf"/>
</dbReference>
<dbReference type="SUPFAM" id="SSF52833">
    <property type="entry name" value="Thioredoxin-like"/>
    <property type="match status" value="1"/>
</dbReference>
<dbReference type="NCBIfam" id="TIGR01456">
    <property type="entry name" value="CECR5"/>
    <property type="match status" value="1"/>
</dbReference>
<dbReference type="InterPro" id="IPR023214">
    <property type="entry name" value="HAD_sf"/>
</dbReference>
<dbReference type="AlphaFoldDB" id="A0A2S4L4E9"/>
<dbReference type="Gene3D" id="3.40.30.10">
    <property type="entry name" value="Glutaredoxin"/>
    <property type="match status" value="1"/>
</dbReference>
<keyword evidence="2" id="KW-0479">Metal-binding</keyword>
<feature type="binding site" evidence="2">
    <location>
        <position position="245"/>
    </location>
    <ligand>
        <name>Cu cation</name>
        <dbReference type="ChEBI" id="CHEBI:23378"/>
    </ligand>
</feature>
<protein>
    <submittedName>
        <fullName evidence="5">Protein SCO1, mitochondrial</fullName>
    </submittedName>
</protein>
<dbReference type="GO" id="GO:0005739">
    <property type="term" value="C:mitochondrion"/>
    <property type="evidence" value="ECO:0007669"/>
    <property type="project" value="GOC"/>
</dbReference>
<dbReference type="Gene3D" id="3.40.50.1000">
    <property type="entry name" value="HAD superfamily/HAD-like"/>
    <property type="match status" value="2"/>
</dbReference>
<comment type="similarity">
    <text evidence="1">Belongs to the SCO1/2 family.</text>
</comment>
<dbReference type="NCBIfam" id="TIGR01460">
    <property type="entry name" value="HAD-SF-IIA"/>
    <property type="match status" value="1"/>
</dbReference>